<dbReference type="EMBL" id="CP155573">
    <property type="protein sequence ID" value="XFO67265.1"/>
    <property type="molecule type" value="Genomic_DNA"/>
</dbReference>
<dbReference type="Pfam" id="PF00005">
    <property type="entry name" value="ABC_tran"/>
    <property type="match status" value="1"/>
</dbReference>
<dbReference type="InterPro" id="IPR008995">
    <property type="entry name" value="Mo/tungstate-bd_C_term_dom"/>
</dbReference>
<evidence type="ECO:0000256" key="3">
    <source>
        <dbReference type="ARBA" id="ARBA00022840"/>
    </source>
</evidence>
<keyword evidence="2" id="KW-0547">Nucleotide-binding</keyword>
<reference evidence="5" key="1">
    <citation type="submission" date="2024-05" db="EMBL/GenBank/DDBJ databases">
        <title>Isolation and characterization of Sporomusa carbonis sp. nov., a carboxydotrophic hydrogenogen in the genus of Sporomusa isolated from a charcoal burning pile.</title>
        <authorList>
            <person name="Boeer T."/>
            <person name="Rosenbaum F."/>
            <person name="Eysell L."/>
            <person name="Mueller V."/>
            <person name="Daniel R."/>
            <person name="Poehlein A."/>
        </authorList>
    </citation>
    <scope>NUCLEOTIDE SEQUENCE [LARGE SCALE GENOMIC DNA]</scope>
    <source>
        <strain evidence="5">DSM 10669</strain>
    </source>
</reference>
<proteinExistence type="predicted"/>
<dbReference type="InterPro" id="IPR050093">
    <property type="entry name" value="ABC_SmlMolc_Importer"/>
</dbReference>
<dbReference type="Proteomes" id="UP000216752">
    <property type="component" value="Chromosome"/>
</dbReference>
<evidence type="ECO:0000313" key="6">
    <source>
        <dbReference type="Proteomes" id="UP000216752"/>
    </source>
</evidence>
<dbReference type="GO" id="GO:0005524">
    <property type="term" value="F:ATP binding"/>
    <property type="evidence" value="ECO:0007669"/>
    <property type="project" value="UniProtKB-KW"/>
</dbReference>
<dbReference type="InterPro" id="IPR017871">
    <property type="entry name" value="ABC_transporter-like_CS"/>
</dbReference>
<dbReference type="PROSITE" id="PS50893">
    <property type="entry name" value="ABC_TRANSPORTER_2"/>
    <property type="match status" value="1"/>
</dbReference>
<dbReference type="RefSeq" id="WP_094606836.1">
    <property type="nucleotide sequence ID" value="NZ_CP155573.1"/>
</dbReference>
<evidence type="ECO:0000256" key="2">
    <source>
        <dbReference type="ARBA" id="ARBA00022741"/>
    </source>
</evidence>
<dbReference type="InterPro" id="IPR027417">
    <property type="entry name" value="P-loop_NTPase"/>
</dbReference>
<evidence type="ECO:0000259" key="4">
    <source>
        <dbReference type="PROSITE" id="PS50893"/>
    </source>
</evidence>
<name>A0ABZ3INM4_9FIRM</name>
<protein>
    <submittedName>
        <fullName evidence="5">Vitamin B12 import ATP-binding protein BtuD</fullName>
    </submittedName>
</protein>
<keyword evidence="1" id="KW-0813">Transport</keyword>
<keyword evidence="3 5" id="KW-0067">ATP-binding</keyword>
<dbReference type="SUPFAM" id="SSF50331">
    <property type="entry name" value="MOP-like"/>
    <property type="match status" value="1"/>
</dbReference>
<dbReference type="Gene3D" id="3.40.50.300">
    <property type="entry name" value="P-loop containing nucleotide triphosphate hydrolases"/>
    <property type="match status" value="1"/>
</dbReference>
<evidence type="ECO:0000313" key="5">
    <source>
        <dbReference type="EMBL" id="XFO67265.1"/>
    </source>
</evidence>
<accession>A0ABZ3INM4</accession>
<dbReference type="InterPro" id="IPR003593">
    <property type="entry name" value="AAA+_ATPase"/>
</dbReference>
<dbReference type="SUPFAM" id="SSF52540">
    <property type="entry name" value="P-loop containing nucleoside triphosphate hydrolases"/>
    <property type="match status" value="1"/>
</dbReference>
<gene>
    <name evidence="5" type="primary">btuD_10</name>
    <name evidence="5" type="ORF">SPSIL_034590</name>
</gene>
<sequence length="311" mass="35045">MYLILEKLTQRFGDKIVVESVTIDVQQGQLVTLLGPSGCGKTTLLKMIGGFLKPVAGRIVLDGVDITNLPPEQRSVATVFQNYALFPHMTVLENVMYGLRYKPGYSKKITKELAKKMLELVHLQDLYAQNVTRISGGQQQRVALARALILSPKVLLLDEPLSNLDAKLRIKIRQEIKDIQNKLGMTMLFVTHDQEEALSLSDRIVVMNRGKVEQIGTPQDIYSNPQNEFVANFVGRANLIQTTTGTTFIRPENLIPVETGGDYQGVIVQKQYMGSYTIYYIDTKKMILQMDVQNLEDNDWNLGQVLQLKVE</sequence>
<dbReference type="PANTHER" id="PTHR42781:SF4">
    <property type="entry name" value="SPERMIDINE_PUTRESCINE IMPORT ATP-BINDING PROTEIN POTA"/>
    <property type="match status" value="1"/>
</dbReference>
<organism evidence="5 6">
    <name type="scientific">Sporomusa silvacetica DSM 10669</name>
    <dbReference type="NCBI Taxonomy" id="1123289"/>
    <lineage>
        <taxon>Bacteria</taxon>
        <taxon>Bacillati</taxon>
        <taxon>Bacillota</taxon>
        <taxon>Negativicutes</taxon>
        <taxon>Selenomonadales</taxon>
        <taxon>Sporomusaceae</taxon>
        <taxon>Sporomusa</taxon>
    </lineage>
</organism>
<keyword evidence="6" id="KW-1185">Reference proteome</keyword>
<dbReference type="PANTHER" id="PTHR42781">
    <property type="entry name" value="SPERMIDINE/PUTRESCINE IMPORT ATP-BINDING PROTEIN POTA"/>
    <property type="match status" value="1"/>
</dbReference>
<dbReference type="PROSITE" id="PS00211">
    <property type="entry name" value="ABC_TRANSPORTER_1"/>
    <property type="match status" value="1"/>
</dbReference>
<evidence type="ECO:0000256" key="1">
    <source>
        <dbReference type="ARBA" id="ARBA00022448"/>
    </source>
</evidence>
<feature type="domain" description="ABC transporter" evidence="4">
    <location>
        <begin position="3"/>
        <end position="234"/>
    </location>
</feature>
<dbReference type="InterPro" id="IPR003439">
    <property type="entry name" value="ABC_transporter-like_ATP-bd"/>
</dbReference>
<dbReference type="SMART" id="SM00382">
    <property type="entry name" value="AAA"/>
    <property type="match status" value="1"/>
</dbReference>